<evidence type="ECO:0000256" key="1">
    <source>
        <dbReference type="ARBA" id="ARBA00004141"/>
    </source>
</evidence>
<evidence type="ECO:0000259" key="6">
    <source>
        <dbReference type="Pfam" id="PF04932"/>
    </source>
</evidence>
<keyword evidence="8" id="KW-1185">Reference proteome</keyword>
<dbReference type="Proteomes" id="UP000030103">
    <property type="component" value="Unassembled WGS sequence"/>
</dbReference>
<dbReference type="AlphaFoldDB" id="A0A0A2E075"/>
<keyword evidence="3 5" id="KW-1133">Transmembrane helix</keyword>
<feature type="transmembrane region" description="Helical" evidence="5">
    <location>
        <begin position="95"/>
        <end position="113"/>
    </location>
</feature>
<evidence type="ECO:0000256" key="4">
    <source>
        <dbReference type="ARBA" id="ARBA00023136"/>
    </source>
</evidence>
<comment type="caution">
    <text evidence="7">The sequence shown here is derived from an EMBL/GenBank/DDBJ whole genome shotgun (WGS) entry which is preliminary data.</text>
</comment>
<organism evidence="7 8">
    <name type="scientific">Porphyromonas macacae</name>
    <dbReference type="NCBI Taxonomy" id="28115"/>
    <lineage>
        <taxon>Bacteria</taxon>
        <taxon>Pseudomonadati</taxon>
        <taxon>Bacteroidota</taxon>
        <taxon>Bacteroidia</taxon>
        <taxon>Bacteroidales</taxon>
        <taxon>Porphyromonadaceae</taxon>
        <taxon>Porphyromonas</taxon>
    </lineage>
</organism>
<feature type="transmembrane region" description="Helical" evidence="5">
    <location>
        <begin position="179"/>
        <end position="205"/>
    </location>
</feature>
<dbReference type="STRING" id="28115.HQ47_10270"/>
<dbReference type="InterPro" id="IPR007016">
    <property type="entry name" value="O-antigen_ligase-rel_domated"/>
</dbReference>
<sequence length="396" mass="46308">MKGLKKKNKLCLLSPEFIFITYFWSFLFLRLLPNYTENSFSYLLSCTLLLLSVFIGQTLFFNRKLDIRIFTFPIIVLLFFIFNLSFRYNNHQVDLLYVFIYNGLIPVIFLSRVENVKKMMLLNAYYSFFLVLFFSLDQLQTTPRLGDYMAYGYNFALPVCIGLYWGFRLLNKKWLILPFIYQSVCSIIFANRGVLLGIMTSVIIIELWFQPHKTKTFLKLFVSFFFLFVLISYFSENVLLLIDSTLQDNGIQSYAISKYLSLTNNSIENVSESFYSGRLDIWETAIKEILEAPLLGLGIGAIYAKYGSYSHNILLDLLIDGGIVWMLFNITIFFLVLKKLLNNRNYNKGIGLLIIFFFLISFPKLFLSQQYIVDSGYICLLSILQLKNKKLYENIN</sequence>
<dbReference type="Pfam" id="PF04932">
    <property type="entry name" value="Wzy_C"/>
    <property type="match status" value="1"/>
</dbReference>
<dbReference type="RefSeq" id="WP_036875241.1">
    <property type="nucleotide sequence ID" value="NZ_JRFA01000031.1"/>
</dbReference>
<reference evidence="7 8" key="1">
    <citation type="submission" date="2014-09" db="EMBL/GenBank/DDBJ databases">
        <title>Draft Genome Sequence of Porphyromonas macacae COT-192_OH2859.</title>
        <authorList>
            <person name="Wallis C."/>
            <person name="Deusch O."/>
            <person name="O'Flynn C."/>
            <person name="Davis I."/>
            <person name="Horsfall A."/>
            <person name="Kirkwood N."/>
            <person name="Harris S."/>
            <person name="Eisen J.A."/>
            <person name="Coil D.A."/>
            <person name="Darling A.E."/>
            <person name="Jospin G."/>
            <person name="Alexiev A."/>
        </authorList>
    </citation>
    <scope>NUCLEOTIDE SEQUENCE [LARGE SCALE GENOMIC DNA]</scope>
    <source>
        <strain evidence="8">COT-192 OH2859</strain>
    </source>
</reference>
<evidence type="ECO:0000313" key="8">
    <source>
        <dbReference type="Proteomes" id="UP000030103"/>
    </source>
</evidence>
<dbReference type="EMBL" id="JRFA01000031">
    <property type="protein sequence ID" value="KGN72318.1"/>
    <property type="molecule type" value="Genomic_DNA"/>
</dbReference>
<feature type="domain" description="O-antigen ligase-related" evidence="6">
    <location>
        <begin position="184"/>
        <end position="326"/>
    </location>
</feature>
<protein>
    <recommendedName>
        <fullName evidence="6">O-antigen ligase-related domain-containing protein</fullName>
    </recommendedName>
</protein>
<dbReference type="GO" id="GO:0016020">
    <property type="term" value="C:membrane"/>
    <property type="evidence" value="ECO:0007669"/>
    <property type="project" value="UniProtKB-SubCell"/>
</dbReference>
<evidence type="ECO:0000256" key="2">
    <source>
        <dbReference type="ARBA" id="ARBA00022692"/>
    </source>
</evidence>
<name>A0A0A2E075_9PORP</name>
<feature type="transmembrane region" description="Helical" evidence="5">
    <location>
        <begin position="39"/>
        <end position="62"/>
    </location>
</feature>
<proteinExistence type="predicted"/>
<gene>
    <name evidence="7" type="ORF">HQ47_10270</name>
</gene>
<evidence type="ECO:0000256" key="3">
    <source>
        <dbReference type="ARBA" id="ARBA00022989"/>
    </source>
</evidence>
<comment type="subcellular location">
    <subcellularLocation>
        <location evidence="1">Membrane</location>
        <topology evidence="1">Multi-pass membrane protein</topology>
    </subcellularLocation>
</comment>
<evidence type="ECO:0000256" key="5">
    <source>
        <dbReference type="SAM" id="Phobius"/>
    </source>
</evidence>
<keyword evidence="4 5" id="KW-0472">Membrane</keyword>
<evidence type="ECO:0000313" key="7">
    <source>
        <dbReference type="EMBL" id="KGN72318.1"/>
    </source>
</evidence>
<feature type="transmembrane region" description="Helical" evidence="5">
    <location>
        <begin position="69"/>
        <end position="89"/>
    </location>
</feature>
<feature type="transmembrane region" description="Helical" evidence="5">
    <location>
        <begin position="120"/>
        <end position="136"/>
    </location>
</feature>
<feature type="transmembrane region" description="Helical" evidence="5">
    <location>
        <begin position="12"/>
        <end position="33"/>
    </location>
</feature>
<feature type="transmembrane region" description="Helical" evidence="5">
    <location>
        <begin position="148"/>
        <end position="167"/>
    </location>
</feature>
<accession>A0A0A2E075</accession>
<feature type="transmembrane region" description="Helical" evidence="5">
    <location>
        <begin position="217"/>
        <end position="234"/>
    </location>
</feature>
<feature type="transmembrane region" description="Helical" evidence="5">
    <location>
        <begin position="349"/>
        <end position="367"/>
    </location>
</feature>
<keyword evidence="2 5" id="KW-0812">Transmembrane</keyword>
<feature type="transmembrane region" description="Helical" evidence="5">
    <location>
        <begin position="313"/>
        <end position="337"/>
    </location>
</feature>